<comment type="subcellular location">
    <subcellularLocation>
        <location evidence="1">Endoplasmic reticulum</location>
    </subcellularLocation>
</comment>
<evidence type="ECO:0000256" key="10">
    <source>
        <dbReference type="ARBA" id="ARBA00026112"/>
    </source>
</evidence>
<comment type="function">
    <text evidence="11">Catalyzes the reduction of 3'-oxosphinganine (3-ketodihydrosphingosine/KDS) to sphinganine (dihydrosphingosine/DHS), the second step of de novo sphingolipid biosynthesis.</text>
</comment>
<dbReference type="PRINTS" id="PR00081">
    <property type="entry name" value="GDHRDH"/>
</dbReference>
<name>A0AA39NVM7_9AGAR</name>
<keyword evidence="7" id="KW-0746">Sphingolipid metabolism</keyword>
<accession>A0AA39NVM7</accession>
<dbReference type="InterPro" id="IPR036291">
    <property type="entry name" value="NAD(P)-bd_dom_sf"/>
</dbReference>
<dbReference type="Proteomes" id="UP001175227">
    <property type="component" value="Unassembled WGS sequence"/>
</dbReference>
<dbReference type="PANTHER" id="PTHR43550">
    <property type="entry name" value="3-KETODIHYDROSPHINGOSINE REDUCTASE"/>
    <property type="match status" value="1"/>
</dbReference>
<evidence type="ECO:0000256" key="5">
    <source>
        <dbReference type="ARBA" id="ARBA00022824"/>
    </source>
</evidence>
<dbReference type="GO" id="GO:0047560">
    <property type="term" value="F:3-dehydrosphinganine reductase activity"/>
    <property type="evidence" value="ECO:0007669"/>
    <property type="project" value="UniProtKB-EC"/>
</dbReference>
<dbReference type="Gene3D" id="3.40.50.720">
    <property type="entry name" value="NAD(P)-binding Rossmann-like Domain"/>
    <property type="match status" value="1"/>
</dbReference>
<dbReference type="Pfam" id="PF00106">
    <property type="entry name" value="adh_short"/>
    <property type="match status" value="1"/>
</dbReference>
<keyword evidence="9" id="KW-0443">Lipid metabolism</keyword>
<dbReference type="AlphaFoldDB" id="A0AA39NVM7"/>
<keyword evidence="14" id="KW-1185">Reference proteome</keyword>
<keyword evidence="8" id="KW-0560">Oxidoreductase</keyword>
<protein>
    <recommendedName>
        <fullName evidence="10">3-dehydrosphinganine reductase</fullName>
        <ecNumber evidence="10">1.1.1.102</ecNumber>
    </recommendedName>
</protein>
<evidence type="ECO:0000256" key="7">
    <source>
        <dbReference type="ARBA" id="ARBA00022919"/>
    </source>
</evidence>
<dbReference type="GO" id="GO:0006666">
    <property type="term" value="P:3-keto-sphinganine metabolic process"/>
    <property type="evidence" value="ECO:0007669"/>
    <property type="project" value="InterPro"/>
</dbReference>
<dbReference type="CDD" id="cd08939">
    <property type="entry name" value="KDSR-like_SDR_c"/>
    <property type="match status" value="1"/>
</dbReference>
<evidence type="ECO:0000256" key="6">
    <source>
        <dbReference type="ARBA" id="ARBA00022857"/>
    </source>
</evidence>
<evidence type="ECO:0000256" key="12">
    <source>
        <dbReference type="ARBA" id="ARBA00048930"/>
    </source>
</evidence>
<dbReference type="SUPFAM" id="SSF51735">
    <property type="entry name" value="NAD(P)-binding Rossmann-fold domains"/>
    <property type="match status" value="1"/>
</dbReference>
<evidence type="ECO:0000256" key="9">
    <source>
        <dbReference type="ARBA" id="ARBA00023098"/>
    </source>
</evidence>
<gene>
    <name evidence="13" type="ORF">IW261DRAFT_808214</name>
</gene>
<evidence type="ECO:0000256" key="2">
    <source>
        <dbReference type="ARBA" id="ARBA00004760"/>
    </source>
</evidence>
<dbReference type="InterPro" id="IPR002347">
    <property type="entry name" value="SDR_fam"/>
</dbReference>
<dbReference type="PROSITE" id="PS00061">
    <property type="entry name" value="ADH_SHORT"/>
    <property type="match status" value="1"/>
</dbReference>
<dbReference type="EMBL" id="JAUEPR010000040">
    <property type="protein sequence ID" value="KAK0472490.1"/>
    <property type="molecule type" value="Genomic_DNA"/>
</dbReference>
<evidence type="ECO:0000256" key="1">
    <source>
        <dbReference type="ARBA" id="ARBA00004240"/>
    </source>
</evidence>
<dbReference type="GO" id="GO:0000166">
    <property type="term" value="F:nucleotide binding"/>
    <property type="evidence" value="ECO:0007669"/>
    <property type="project" value="UniProtKB-KW"/>
</dbReference>
<keyword evidence="4" id="KW-0547">Nucleotide-binding</keyword>
<keyword evidence="5" id="KW-0256">Endoplasmic reticulum</keyword>
<dbReference type="FunFam" id="3.40.50.720:FF:000468">
    <property type="entry name" value="Short-chain dehydrogenase, putative"/>
    <property type="match status" value="1"/>
</dbReference>
<dbReference type="InterPro" id="IPR020904">
    <property type="entry name" value="Sc_DH/Rdtase_CS"/>
</dbReference>
<comment type="catalytic activity">
    <reaction evidence="12">
        <text>sphinganine + NADP(+) = 3-oxosphinganine + NADPH + H(+)</text>
        <dbReference type="Rhea" id="RHEA:22640"/>
        <dbReference type="ChEBI" id="CHEBI:15378"/>
        <dbReference type="ChEBI" id="CHEBI:57783"/>
        <dbReference type="ChEBI" id="CHEBI:57817"/>
        <dbReference type="ChEBI" id="CHEBI:58299"/>
        <dbReference type="ChEBI" id="CHEBI:58349"/>
        <dbReference type="EC" id="1.1.1.102"/>
    </reaction>
    <physiologicalReaction direction="right-to-left" evidence="12">
        <dbReference type="Rhea" id="RHEA:22642"/>
    </physiologicalReaction>
</comment>
<evidence type="ECO:0000313" key="14">
    <source>
        <dbReference type="Proteomes" id="UP001175227"/>
    </source>
</evidence>
<reference evidence="13" key="1">
    <citation type="submission" date="2023-06" db="EMBL/GenBank/DDBJ databases">
        <authorList>
            <consortium name="Lawrence Berkeley National Laboratory"/>
            <person name="Ahrendt S."/>
            <person name="Sahu N."/>
            <person name="Indic B."/>
            <person name="Wong-Bajracharya J."/>
            <person name="Merenyi Z."/>
            <person name="Ke H.-M."/>
            <person name="Monk M."/>
            <person name="Kocsube S."/>
            <person name="Drula E."/>
            <person name="Lipzen A."/>
            <person name="Balint B."/>
            <person name="Henrissat B."/>
            <person name="Andreopoulos B."/>
            <person name="Martin F.M."/>
            <person name="Harder C.B."/>
            <person name="Rigling D."/>
            <person name="Ford K.L."/>
            <person name="Foster G.D."/>
            <person name="Pangilinan J."/>
            <person name="Papanicolaou A."/>
            <person name="Barry K."/>
            <person name="LaButti K."/>
            <person name="Viragh M."/>
            <person name="Koriabine M."/>
            <person name="Yan M."/>
            <person name="Riley R."/>
            <person name="Champramary S."/>
            <person name="Plett K.L."/>
            <person name="Tsai I.J."/>
            <person name="Slot J."/>
            <person name="Sipos G."/>
            <person name="Plett J."/>
            <person name="Nagy L.G."/>
            <person name="Grigoriev I.V."/>
        </authorList>
    </citation>
    <scope>NUCLEOTIDE SEQUENCE</scope>
    <source>
        <strain evidence="13">ICMP 16352</strain>
    </source>
</reference>
<dbReference type="PANTHER" id="PTHR43550:SF3">
    <property type="entry name" value="3-KETODIHYDROSPHINGOSINE REDUCTASE"/>
    <property type="match status" value="1"/>
</dbReference>
<comment type="caution">
    <text evidence="13">The sequence shown here is derived from an EMBL/GenBank/DDBJ whole genome shotgun (WGS) entry which is preliminary data.</text>
</comment>
<dbReference type="GO" id="GO:0005789">
    <property type="term" value="C:endoplasmic reticulum membrane"/>
    <property type="evidence" value="ECO:0007669"/>
    <property type="project" value="TreeGrafter"/>
</dbReference>
<sequence length="338" mass="37228">MAPNLSAMYLSAQLTTWFGKLSGRTRWDPKGKHCYITGGSSGLGLALAIRLVKLGAHVSIVARNKKRLHEALEKIEEMRQTPDQILASYSFSVTELEPAAAALDAASELHGGRCPDALFLCAGGPSPKFFLEHDEASMKKGMDDAYWAQALSALEGAKRMVKENIQGKIIFISSFLGYMSMIGFSSYASGKFALRGLAETLRSEFLLYGITVHVFFPGNMLTPGLEAENRTKPKIVLKLEETDTGQTAEHAAEGLLQGIFRGDFHITNDLLGNIFRSSTRGATPRNGLFLDEIYTFFGWVGLPIWRRITDSTIKGHQEEHHAYLKETGFLAESSDPDM</sequence>
<evidence type="ECO:0000256" key="8">
    <source>
        <dbReference type="ARBA" id="ARBA00023002"/>
    </source>
</evidence>
<evidence type="ECO:0000256" key="11">
    <source>
        <dbReference type="ARBA" id="ARBA00044737"/>
    </source>
</evidence>
<comment type="pathway">
    <text evidence="3">Sphingolipid metabolism.</text>
</comment>
<evidence type="ECO:0000313" key="13">
    <source>
        <dbReference type="EMBL" id="KAK0472490.1"/>
    </source>
</evidence>
<dbReference type="EC" id="1.1.1.102" evidence="10"/>
<organism evidence="13 14">
    <name type="scientific">Armillaria novae-zelandiae</name>
    <dbReference type="NCBI Taxonomy" id="153914"/>
    <lineage>
        <taxon>Eukaryota</taxon>
        <taxon>Fungi</taxon>
        <taxon>Dikarya</taxon>
        <taxon>Basidiomycota</taxon>
        <taxon>Agaricomycotina</taxon>
        <taxon>Agaricomycetes</taxon>
        <taxon>Agaricomycetidae</taxon>
        <taxon>Agaricales</taxon>
        <taxon>Marasmiineae</taxon>
        <taxon>Physalacriaceae</taxon>
        <taxon>Armillaria</taxon>
    </lineage>
</organism>
<keyword evidence="6" id="KW-0521">NADP</keyword>
<evidence type="ECO:0000256" key="4">
    <source>
        <dbReference type="ARBA" id="ARBA00022741"/>
    </source>
</evidence>
<dbReference type="GO" id="GO:0030148">
    <property type="term" value="P:sphingolipid biosynthetic process"/>
    <property type="evidence" value="ECO:0007669"/>
    <property type="project" value="InterPro"/>
</dbReference>
<evidence type="ECO:0000256" key="3">
    <source>
        <dbReference type="ARBA" id="ARBA00004991"/>
    </source>
</evidence>
<comment type="pathway">
    <text evidence="2">Lipid metabolism; sphingolipid metabolism.</text>
</comment>
<proteinExistence type="predicted"/>
<dbReference type="InterPro" id="IPR045022">
    <property type="entry name" value="KDSR-like"/>
</dbReference>